<evidence type="ECO:0000313" key="1">
    <source>
        <dbReference type="EMBL" id="EMY80948.1"/>
    </source>
</evidence>
<sequence length="346" mass="39979">MKQLYVFGFFFILLSCQTEEFFEQVDETSSLTSQSELTGFISRLNQNPTAFDDFIDSSNSLSLEFPYQITINSTNTFTLNEFDDYQAVINELISLPNDYSIDITFPVQVSLPNYELLNIENEIALITVLNTVEGSTEINCLEYTFPIQLNVFDSDNNFINERSIQNEAQFFNFLDNLKPTDDFYEIAYPIKIRIDTTVQNIVSNLELEIAIRNLTENCFNPSLFINSSTQLQQFVAFITSGEFEVTSFSDEEQDETDDYVDFVFTFNTDNTISVINTTSGNSFTGEWTAEIDEEELIFELDFESNELLEEFDEDWLVVRFSSPNTIELYDEDLDTDELSILIFEKL</sequence>
<keyword evidence="2" id="KW-1185">Reference proteome</keyword>
<organism evidence="1 2">
    <name type="scientific">Psychroflexus gondwanensis ACAM 44</name>
    <dbReference type="NCBI Taxonomy" id="1189619"/>
    <lineage>
        <taxon>Bacteria</taxon>
        <taxon>Pseudomonadati</taxon>
        <taxon>Bacteroidota</taxon>
        <taxon>Flavobacteriia</taxon>
        <taxon>Flavobacteriales</taxon>
        <taxon>Flavobacteriaceae</taxon>
        <taxon>Psychroflexus</taxon>
    </lineage>
</organism>
<gene>
    <name evidence="1" type="ORF">pgond44_10316</name>
</gene>
<accession>N1WYK9</accession>
<reference evidence="1 2" key="1">
    <citation type="journal article" date="2014" name="Genome Biol. Evol.">
        <title>Extensive gene acquisition in the extremely psychrophilic bacterial species Psychroflexus torquis and the link to sea-ice ecosystem specialism.</title>
        <authorList>
            <person name="Feng S."/>
            <person name="Powell S.M."/>
            <person name="Wilson R."/>
            <person name="Bowman J.P."/>
        </authorList>
    </citation>
    <scope>NUCLEOTIDE SEQUENCE [LARGE SCALE GENOMIC DNA]</scope>
    <source>
        <strain evidence="1 2">ACAM 44</strain>
    </source>
</reference>
<proteinExistence type="predicted"/>
<name>N1WYK9_9FLAO</name>
<comment type="caution">
    <text evidence="1">The sequence shown here is derived from an EMBL/GenBank/DDBJ whole genome shotgun (WGS) entry which is preliminary data.</text>
</comment>
<dbReference type="PROSITE" id="PS51257">
    <property type="entry name" value="PROKAR_LIPOPROTEIN"/>
    <property type="match status" value="1"/>
</dbReference>
<evidence type="ECO:0000313" key="2">
    <source>
        <dbReference type="Proteomes" id="UP000012317"/>
    </source>
</evidence>
<dbReference type="STRING" id="1189619.pgond44_10316"/>
<dbReference type="EMBL" id="APLF01000009">
    <property type="protein sequence ID" value="EMY80948.1"/>
    <property type="molecule type" value="Genomic_DNA"/>
</dbReference>
<dbReference type="eggNOG" id="ENOG502Z9DW">
    <property type="taxonomic scope" value="Bacteria"/>
</dbReference>
<dbReference type="AlphaFoldDB" id="N1WYK9"/>
<dbReference type="RefSeq" id="WP_003441175.1">
    <property type="nucleotide sequence ID" value="NZ_APLF01000009.1"/>
</dbReference>
<dbReference type="Proteomes" id="UP000012317">
    <property type="component" value="Unassembled WGS sequence"/>
</dbReference>
<protein>
    <submittedName>
        <fullName evidence="1">Uncharacterized protein</fullName>
    </submittedName>
</protein>